<evidence type="ECO:0000313" key="4">
    <source>
        <dbReference type="Proteomes" id="UP001215598"/>
    </source>
</evidence>
<accession>A0AAD7DIG5</accession>
<comment type="caution">
    <text evidence="3">The sequence shown here is derived from an EMBL/GenBank/DDBJ whole genome shotgun (WGS) entry which is preliminary data.</text>
</comment>
<feature type="region of interest" description="Disordered" evidence="1">
    <location>
        <begin position="474"/>
        <end position="550"/>
    </location>
</feature>
<proteinExistence type="predicted"/>
<gene>
    <name evidence="3" type="ORF">B0H16DRAFT_1752226</name>
</gene>
<dbReference type="Proteomes" id="UP001215598">
    <property type="component" value="Unassembled WGS sequence"/>
</dbReference>
<evidence type="ECO:0000256" key="1">
    <source>
        <dbReference type="SAM" id="MobiDB-lite"/>
    </source>
</evidence>
<dbReference type="AlphaFoldDB" id="A0AAD7DIG5"/>
<sequence>MEIDENSMKGNIEVIEAINKELGLDLTIARQRSILQVRLGHESGAQAWKHIVLMPGLFHAKIADCHGVLHTHFGKPSAGFRSPGSLGFHNRLPITLTSLPPFRTCRDLIMVSLYARILHCLLLVSKKKSLEEYSEDGSSWETLVGHAEQINNEFTDADRVQELRELCVPEERLRDAELAAKAKGQRKTGTTQEKEHPPHIKKGDMVFENAILFMRDALLTREFADAIKAGDSGCIVLILKLFAFTYRGMGARSMPTRCSMSFIISHTILHNWLLCPTGKANAFVDVDLVQEHLNLWIKKIYKADGDGHSWDWLAFVSPCVDVLRRLATSINRDLGARQGNKHTIPDLDNDIQCLMASLTEHEVYVQKDGRVLDDDEMPVPDVLSAGAAALTHGTTSNPLQDFNAQFDQLRRRRELVPASSLTQYISESSQPLPPSSISEAQPGGSVAIFDAFTFAPPATVDVPGDNLTVNLDQLPQLVPSNPPEDEEEEEPHPDVDEDLFAESPTLTRLDPEGVDLDMDDDWMLDPDSDSGSDYGSEDEANIQRSGSESD</sequence>
<feature type="region of interest" description="Disordered" evidence="1">
    <location>
        <begin position="180"/>
        <end position="199"/>
    </location>
</feature>
<keyword evidence="4" id="KW-1185">Reference proteome</keyword>
<reference evidence="3" key="1">
    <citation type="submission" date="2023-03" db="EMBL/GenBank/DDBJ databases">
        <title>Massive genome expansion in bonnet fungi (Mycena s.s.) driven by repeated elements and novel gene families across ecological guilds.</title>
        <authorList>
            <consortium name="Lawrence Berkeley National Laboratory"/>
            <person name="Harder C.B."/>
            <person name="Miyauchi S."/>
            <person name="Viragh M."/>
            <person name="Kuo A."/>
            <person name="Thoen E."/>
            <person name="Andreopoulos B."/>
            <person name="Lu D."/>
            <person name="Skrede I."/>
            <person name="Drula E."/>
            <person name="Henrissat B."/>
            <person name="Morin E."/>
            <person name="Kohler A."/>
            <person name="Barry K."/>
            <person name="LaButti K."/>
            <person name="Morin E."/>
            <person name="Salamov A."/>
            <person name="Lipzen A."/>
            <person name="Mereny Z."/>
            <person name="Hegedus B."/>
            <person name="Baldrian P."/>
            <person name="Stursova M."/>
            <person name="Weitz H."/>
            <person name="Taylor A."/>
            <person name="Grigoriev I.V."/>
            <person name="Nagy L.G."/>
            <person name="Martin F."/>
            <person name="Kauserud H."/>
        </authorList>
    </citation>
    <scope>NUCLEOTIDE SEQUENCE</scope>
    <source>
        <strain evidence="3">CBHHK182m</strain>
    </source>
</reference>
<dbReference type="EMBL" id="JARKIB010000799">
    <property type="protein sequence ID" value="KAJ7691658.1"/>
    <property type="molecule type" value="Genomic_DNA"/>
</dbReference>
<evidence type="ECO:0000259" key="2">
    <source>
        <dbReference type="Pfam" id="PF20231"/>
    </source>
</evidence>
<feature type="domain" description="DUF6589" evidence="2">
    <location>
        <begin position="1"/>
        <end position="342"/>
    </location>
</feature>
<feature type="compositionally biased region" description="Acidic residues" evidence="1">
    <location>
        <begin position="512"/>
        <end position="540"/>
    </location>
</feature>
<dbReference type="Pfam" id="PF20231">
    <property type="entry name" value="DUF6589"/>
    <property type="match status" value="1"/>
</dbReference>
<feature type="compositionally biased region" description="Acidic residues" evidence="1">
    <location>
        <begin position="483"/>
        <end position="500"/>
    </location>
</feature>
<evidence type="ECO:0000313" key="3">
    <source>
        <dbReference type="EMBL" id="KAJ7691658.1"/>
    </source>
</evidence>
<organism evidence="3 4">
    <name type="scientific">Mycena metata</name>
    <dbReference type="NCBI Taxonomy" id="1033252"/>
    <lineage>
        <taxon>Eukaryota</taxon>
        <taxon>Fungi</taxon>
        <taxon>Dikarya</taxon>
        <taxon>Basidiomycota</taxon>
        <taxon>Agaricomycotina</taxon>
        <taxon>Agaricomycetes</taxon>
        <taxon>Agaricomycetidae</taxon>
        <taxon>Agaricales</taxon>
        <taxon>Marasmiineae</taxon>
        <taxon>Mycenaceae</taxon>
        <taxon>Mycena</taxon>
    </lineage>
</organism>
<dbReference type="InterPro" id="IPR046496">
    <property type="entry name" value="DUF6589"/>
</dbReference>
<protein>
    <recommendedName>
        <fullName evidence="2">DUF6589 domain-containing protein</fullName>
    </recommendedName>
</protein>
<name>A0AAD7DIG5_9AGAR</name>